<reference evidence="3 4" key="1">
    <citation type="journal article" date="2009" name="Genome Res.">
        <title>Comparative genomics of protoploid Saccharomycetaceae.</title>
        <authorList>
            <consortium name="The Genolevures Consortium"/>
            <person name="Souciet J.-L."/>
            <person name="Dujon B."/>
            <person name="Gaillardin C."/>
            <person name="Johnston M."/>
            <person name="Baret P.V."/>
            <person name="Cliften P."/>
            <person name="Sherman D.J."/>
            <person name="Weissenbach J."/>
            <person name="Westhof E."/>
            <person name="Wincker P."/>
            <person name="Jubin C."/>
            <person name="Poulain J."/>
            <person name="Barbe V."/>
            <person name="Segurens B."/>
            <person name="Artiguenave F."/>
            <person name="Anthouard V."/>
            <person name="Vacherie B."/>
            <person name="Val M.-E."/>
            <person name="Fulton R.S."/>
            <person name="Minx P."/>
            <person name="Wilson R."/>
            <person name="Durrens P."/>
            <person name="Jean G."/>
            <person name="Marck C."/>
            <person name="Martin T."/>
            <person name="Nikolski M."/>
            <person name="Rolland T."/>
            <person name="Seret M.-L."/>
            <person name="Casaregola S."/>
            <person name="Despons L."/>
            <person name="Fairhead C."/>
            <person name="Fischer G."/>
            <person name="Lafontaine I."/>
            <person name="Leh V."/>
            <person name="Lemaire M."/>
            <person name="de Montigny J."/>
            <person name="Neuveglise C."/>
            <person name="Thierry A."/>
            <person name="Blanc-Lenfle I."/>
            <person name="Bleykasten C."/>
            <person name="Diffels J."/>
            <person name="Fritsch E."/>
            <person name="Frangeul L."/>
            <person name="Goeffon A."/>
            <person name="Jauniaux N."/>
            <person name="Kachouri-Lafond R."/>
            <person name="Payen C."/>
            <person name="Potier S."/>
            <person name="Pribylova L."/>
            <person name="Ozanne C."/>
            <person name="Richard G.-F."/>
            <person name="Sacerdot C."/>
            <person name="Straub M.-L."/>
            <person name="Talla E."/>
        </authorList>
    </citation>
    <scope>NUCLEOTIDE SEQUENCE [LARGE SCALE GENOMIC DNA]</scope>
    <source>
        <strain evidence="4">ATCC 56472 / CBS 6340 / NRRL Y-8284</strain>
    </source>
</reference>
<dbReference type="Pfam" id="PF06516">
    <property type="entry name" value="NUP"/>
    <property type="match status" value="1"/>
</dbReference>
<accession>C5DIB0</accession>
<dbReference type="AlphaFoldDB" id="C5DIB0"/>
<keyword evidence="4" id="KW-1185">Reference proteome</keyword>
<evidence type="ECO:0000256" key="2">
    <source>
        <dbReference type="SAM" id="SignalP"/>
    </source>
</evidence>
<dbReference type="eggNOG" id="ENOG502QQPU">
    <property type="taxonomic scope" value="Eukaryota"/>
</dbReference>
<dbReference type="GeneID" id="8292124"/>
<dbReference type="InterPro" id="IPR035994">
    <property type="entry name" value="Nucleoside_phosphorylase_sf"/>
</dbReference>
<evidence type="ECO:0000313" key="4">
    <source>
        <dbReference type="Proteomes" id="UP000002036"/>
    </source>
</evidence>
<dbReference type="PANTHER" id="PTHR38643">
    <property type="entry name" value="PURINE NUCLEOSIDE PERMEASE C285.05-RELATED"/>
    <property type="match status" value="1"/>
</dbReference>
<dbReference type="Proteomes" id="UP000002036">
    <property type="component" value="Chromosome E"/>
</dbReference>
<dbReference type="OrthoDB" id="2331083at2759"/>
<evidence type="ECO:0000256" key="1">
    <source>
        <dbReference type="PIRNR" id="PIRNR013171"/>
    </source>
</evidence>
<dbReference type="EMBL" id="CU928169">
    <property type="protein sequence ID" value="CAR23521.1"/>
    <property type="molecule type" value="Genomic_DNA"/>
</dbReference>
<organism evidence="3 4">
    <name type="scientific">Lachancea thermotolerans (strain ATCC 56472 / CBS 6340 / NRRL Y-8284)</name>
    <name type="common">Yeast</name>
    <name type="synonym">Kluyveromyces thermotolerans</name>
    <dbReference type="NCBI Taxonomy" id="559295"/>
    <lineage>
        <taxon>Eukaryota</taxon>
        <taxon>Fungi</taxon>
        <taxon>Dikarya</taxon>
        <taxon>Ascomycota</taxon>
        <taxon>Saccharomycotina</taxon>
        <taxon>Saccharomycetes</taxon>
        <taxon>Saccharomycetales</taxon>
        <taxon>Saccharomycetaceae</taxon>
        <taxon>Lachancea</taxon>
    </lineage>
</organism>
<dbReference type="PIRSF" id="PIRSF013171">
    <property type="entry name" value="Pur_nuclsid_perm"/>
    <property type="match status" value="1"/>
</dbReference>
<dbReference type="GO" id="GO:0005783">
    <property type="term" value="C:endoplasmic reticulum"/>
    <property type="evidence" value="ECO:0007669"/>
    <property type="project" value="TreeGrafter"/>
</dbReference>
<comment type="similarity">
    <text evidence="1">Belongs to the NUP family.</text>
</comment>
<proteinExistence type="inferred from homology"/>
<evidence type="ECO:0000313" key="3">
    <source>
        <dbReference type="EMBL" id="CAR23521.1"/>
    </source>
</evidence>
<dbReference type="PANTHER" id="PTHR38643:SF1">
    <property type="entry name" value="PURINE NUCLEOSIDE PERMEASE C285.05-RELATED"/>
    <property type="match status" value="1"/>
</dbReference>
<name>C5DIB0_LACTC</name>
<comment type="function">
    <text evidence="1">Nucleoside permease that transports adenosine and guanosine.</text>
</comment>
<sequence>MKLRTVCSALWAASLAAANPISRKESNATASVSSYSQTASIADAASTTDTIFSVPQGRYGALFKPKVMVVNMYYKEEDAWIRNLDLMHNISVPLLSPEYPYVHSNDNFTIMSVTTGEGEINAATTIAALCMSPLLDLTETYFLISGIGGGSPQHTTIGSVTFAKYAVQVGLQYQIDSREIPANWTYGYVNFKTSQPNVYPATVYGTEIFELNENLMNRAMHLASNVTLQNGTTGNVSFRQRYNASMAAYGAPKLVACDTATSDVYWSGEILEHAMSDFVTTISNKTATYCSTQQEDNASLESFLRAAKHGLVDYNRIVLTRGISDFDRAPNGLNATEFFFGGKNLQGGATATFTNLYLAGLPFVQDVVANWDTLYKENNFMPKNYIGDYFETLGGVKNFGL</sequence>
<dbReference type="GO" id="GO:0003824">
    <property type="term" value="F:catalytic activity"/>
    <property type="evidence" value="ECO:0007669"/>
    <property type="project" value="InterPro"/>
</dbReference>
<dbReference type="InterPro" id="IPR009486">
    <property type="entry name" value="Pur_nuclsid_perm"/>
</dbReference>
<dbReference type="OMA" id="WAHYLVE"/>
<dbReference type="Gene3D" id="3.40.50.1580">
    <property type="entry name" value="Nucleoside phosphorylase domain"/>
    <property type="match status" value="1"/>
</dbReference>
<dbReference type="STRING" id="559295.C5DIB0"/>
<dbReference type="RefSeq" id="XP_002553958.1">
    <property type="nucleotide sequence ID" value="XM_002553912.1"/>
</dbReference>
<protein>
    <submittedName>
        <fullName evidence="3">KLTH0E11088p</fullName>
    </submittedName>
</protein>
<dbReference type="InParanoid" id="C5DIB0"/>
<keyword evidence="1" id="KW-0813">Transport</keyword>
<keyword evidence="2" id="KW-0732">Signal</keyword>
<dbReference type="HOGENOM" id="CLU_031475_0_1_1"/>
<dbReference type="KEGG" id="lth:KLTH0E11088g"/>
<feature type="chain" id="PRO_5002950491" evidence="2">
    <location>
        <begin position="19"/>
        <end position="401"/>
    </location>
</feature>
<feature type="signal peptide" evidence="2">
    <location>
        <begin position="1"/>
        <end position="18"/>
    </location>
</feature>
<dbReference type="GO" id="GO:0055085">
    <property type="term" value="P:transmembrane transport"/>
    <property type="evidence" value="ECO:0007669"/>
    <property type="project" value="InterPro"/>
</dbReference>
<gene>
    <name evidence="3" type="ordered locus">KLTH0E11088g</name>
</gene>
<dbReference type="GO" id="GO:0009116">
    <property type="term" value="P:nucleoside metabolic process"/>
    <property type="evidence" value="ECO:0007669"/>
    <property type="project" value="InterPro"/>
</dbReference>